<gene>
    <name evidence="1" type="ORF">SAMN02982922_0881</name>
</gene>
<accession>A0A1X7MZ73</accession>
<dbReference type="Pfam" id="PF03692">
    <property type="entry name" value="CxxCxxCC"/>
    <property type="match status" value="1"/>
</dbReference>
<keyword evidence="2" id="KW-1185">Reference proteome</keyword>
<evidence type="ECO:0000313" key="2">
    <source>
        <dbReference type="Proteomes" id="UP000193083"/>
    </source>
</evidence>
<reference evidence="1 2" key="1">
    <citation type="submission" date="2017-04" db="EMBL/GenBank/DDBJ databases">
        <authorList>
            <person name="Afonso C.L."/>
            <person name="Miller P.J."/>
            <person name="Scott M.A."/>
            <person name="Spackman E."/>
            <person name="Goraichik I."/>
            <person name="Dimitrov K.M."/>
            <person name="Suarez D.L."/>
            <person name="Swayne D.E."/>
        </authorList>
    </citation>
    <scope>NUCLEOTIDE SEQUENCE [LARGE SCALE GENOMIC DNA]</scope>
    <source>
        <strain evidence="1 2">B5P</strain>
    </source>
</reference>
<dbReference type="OrthoDB" id="196483at2"/>
<dbReference type="InterPro" id="IPR005358">
    <property type="entry name" value="Puta_zinc/iron-chelating_dom"/>
</dbReference>
<evidence type="ECO:0000313" key="1">
    <source>
        <dbReference type="EMBL" id="SMH29353.1"/>
    </source>
</evidence>
<protein>
    <recommendedName>
        <fullName evidence="3">Fe-S oxidoreductase</fullName>
    </recommendedName>
</protein>
<dbReference type="AlphaFoldDB" id="A0A1X7MZ73"/>
<dbReference type="RefSeq" id="WP_085463036.1">
    <property type="nucleotide sequence ID" value="NZ_FXBL01000004.1"/>
</dbReference>
<name>A0A1X7MZ73_9HYPH</name>
<dbReference type="Proteomes" id="UP000193083">
    <property type="component" value="Unassembled WGS sequence"/>
</dbReference>
<sequence length="105" mass="10984">MDAADFDCTSCGACCATSSEWPRFTLEDDAQIALIPPELISADEGGMRCVGARCSALSGEIGKTTACTIYAVRPDVCHACMPGDPECLFARRAWGLPPLVLPGSA</sequence>
<organism evidence="1 2">
    <name type="scientific">Mesorhizobium australicum</name>
    <dbReference type="NCBI Taxonomy" id="536018"/>
    <lineage>
        <taxon>Bacteria</taxon>
        <taxon>Pseudomonadati</taxon>
        <taxon>Pseudomonadota</taxon>
        <taxon>Alphaproteobacteria</taxon>
        <taxon>Hyphomicrobiales</taxon>
        <taxon>Phyllobacteriaceae</taxon>
        <taxon>Mesorhizobium</taxon>
    </lineage>
</organism>
<proteinExistence type="predicted"/>
<dbReference type="EMBL" id="FXBL01000004">
    <property type="protein sequence ID" value="SMH29353.1"/>
    <property type="molecule type" value="Genomic_DNA"/>
</dbReference>
<evidence type="ECO:0008006" key="3">
    <source>
        <dbReference type="Google" id="ProtNLM"/>
    </source>
</evidence>